<protein>
    <submittedName>
        <fullName evidence="5">3-oxoacyl-[acyl-carrier protein] reductase</fullName>
    </submittedName>
</protein>
<dbReference type="Gene3D" id="3.40.50.720">
    <property type="entry name" value="NAD(P)-binding Rossmann-like Domain"/>
    <property type="match status" value="1"/>
</dbReference>
<dbReference type="SUPFAM" id="SSF51735">
    <property type="entry name" value="NAD(P)-binding Rossmann-fold domains"/>
    <property type="match status" value="1"/>
</dbReference>
<evidence type="ECO:0000259" key="4">
    <source>
        <dbReference type="SMART" id="SM00822"/>
    </source>
</evidence>
<proteinExistence type="inferred from homology"/>
<comment type="similarity">
    <text evidence="1 3">Belongs to the short-chain dehydrogenases/reductases (SDR) family.</text>
</comment>
<evidence type="ECO:0000313" key="5">
    <source>
        <dbReference type="EMBL" id="PXW59004.1"/>
    </source>
</evidence>
<dbReference type="GO" id="GO:0016491">
    <property type="term" value="F:oxidoreductase activity"/>
    <property type="evidence" value="ECO:0007669"/>
    <property type="project" value="UniProtKB-KW"/>
</dbReference>
<dbReference type="EMBL" id="QJJK01000005">
    <property type="protein sequence ID" value="PXW59004.1"/>
    <property type="molecule type" value="Genomic_DNA"/>
</dbReference>
<dbReference type="InterPro" id="IPR002347">
    <property type="entry name" value="SDR_fam"/>
</dbReference>
<dbReference type="PRINTS" id="PR00081">
    <property type="entry name" value="GDHRDH"/>
</dbReference>
<organism evidence="5 6">
    <name type="scientific">Chelatococcus asaccharovorans</name>
    <dbReference type="NCBI Taxonomy" id="28210"/>
    <lineage>
        <taxon>Bacteria</taxon>
        <taxon>Pseudomonadati</taxon>
        <taxon>Pseudomonadota</taxon>
        <taxon>Alphaproteobacteria</taxon>
        <taxon>Hyphomicrobiales</taxon>
        <taxon>Chelatococcaceae</taxon>
        <taxon>Chelatococcus</taxon>
    </lineage>
</organism>
<reference evidence="5 6" key="1">
    <citation type="submission" date="2018-05" db="EMBL/GenBank/DDBJ databases">
        <title>Genomic Encyclopedia of Type Strains, Phase IV (KMG-IV): sequencing the most valuable type-strain genomes for metagenomic binning, comparative biology and taxonomic classification.</title>
        <authorList>
            <person name="Goeker M."/>
        </authorList>
    </citation>
    <scope>NUCLEOTIDE SEQUENCE [LARGE SCALE GENOMIC DNA]</scope>
    <source>
        <strain evidence="5 6">DSM 6462</strain>
    </source>
</reference>
<dbReference type="GO" id="GO:0032787">
    <property type="term" value="P:monocarboxylic acid metabolic process"/>
    <property type="evidence" value="ECO:0007669"/>
    <property type="project" value="UniProtKB-ARBA"/>
</dbReference>
<feature type="domain" description="Ketoreductase" evidence="4">
    <location>
        <begin position="7"/>
        <end position="182"/>
    </location>
</feature>
<dbReference type="InterPro" id="IPR036291">
    <property type="entry name" value="NAD(P)-bd_dom_sf"/>
</dbReference>
<evidence type="ECO:0000256" key="3">
    <source>
        <dbReference type="RuleBase" id="RU000363"/>
    </source>
</evidence>
<comment type="caution">
    <text evidence="5">The sequence shown here is derived from an EMBL/GenBank/DDBJ whole genome shotgun (WGS) entry which is preliminary data.</text>
</comment>
<dbReference type="InterPro" id="IPR020904">
    <property type="entry name" value="Sc_DH/Rdtase_CS"/>
</dbReference>
<dbReference type="PRINTS" id="PR00080">
    <property type="entry name" value="SDRFAMILY"/>
</dbReference>
<dbReference type="AlphaFoldDB" id="A0A2V3U9M5"/>
<dbReference type="Proteomes" id="UP000248021">
    <property type="component" value="Unassembled WGS sequence"/>
</dbReference>
<evidence type="ECO:0000256" key="1">
    <source>
        <dbReference type="ARBA" id="ARBA00006484"/>
    </source>
</evidence>
<dbReference type="PANTHER" id="PTHR42879:SF2">
    <property type="entry name" value="3-OXOACYL-[ACYL-CARRIER-PROTEIN] REDUCTASE FABG"/>
    <property type="match status" value="1"/>
</dbReference>
<dbReference type="FunFam" id="3.40.50.720:FF:000173">
    <property type="entry name" value="3-oxoacyl-[acyl-carrier protein] reductase"/>
    <property type="match status" value="1"/>
</dbReference>
<dbReference type="Pfam" id="PF00106">
    <property type="entry name" value="adh_short"/>
    <property type="match status" value="1"/>
</dbReference>
<dbReference type="PROSITE" id="PS00061">
    <property type="entry name" value="ADH_SHORT"/>
    <property type="match status" value="1"/>
</dbReference>
<dbReference type="InterPro" id="IPR050259">
    <property type="entry name" value="SDR"/>
</dbReference>
<gene>
    <name evidence="5" type="ORF">C7450_105353</name>
</gene>
<dbReference type="SMART" id="SM00822">
    <property type="entry name" value="PKS_KR"/>
    <property type="match status" value="1"/>
</dbReference>
<name>A0A2V3U9M5_9HYPH</name>
<keyword evidence="6" id="KW-1185">Reference proteome</keyword>
<dbReference type="PANTHER" id="PTHR42879">
    <property type="entry name" value="3-OXOACYL-(ACYL-CARRIER-PROTEIN) REDUCTASE"/>
    <property type="match status" value="1"/>
</dbReference>
<dbReference type="InterPro" id="IPR057326">
    <property type="entry name" value="KR_dom"/>
</dbReference>
<evidence type="ECO:0000313" key="6">
    <source>
        <dbReference type="Proteomes" id="UP000248021"/>
    </source>
</evidence>
<accession>A0A2V3U9M5</accession>
<sequence>MPTMVDQVAIVTGGAKGIGAGIAAELISRGCRVIIWDRQLVEAMPAAAAAHTVDITKPEIVAAAVQDAASAFGKIDIFINNAGVNGPVKSVDNYSDTEWEQVLAVNLTGVFNCCRAVVPVMRQSGYGRIVNIASIAGKEGMPGIAAYSAAKAGVIGFTKALAREVVTDGITVNALAPAITETDLFREMTAEHIESARSRIPMGRFCTLEEIAATAAWVASPACSFTTGSVFDLSGGRASY</sequence>
<evidence type="ECO:0000256" key="2">
    <source>
        <dbReference type="ARBA" id="ARBA00023002"/>
    </source>
</evidence>
<keyword evidence="2" id="KW-0560">Oxidoreductase</keyword>